<keyword evidence="1" id="KW-0472">Membrane</keyword>
<organism evidence="2 3">
    <name type="scientific">Novosphingobium organovorum</name>
    <dbReference type="NCBI Taxonomy" id="2930092"/>
    <lineage>
        <taxon>Bacteria</taxon>
        <taxon>Pseudomonadati</taxon>
        <taxon>Pseudomonadota</taxon>
        <taxon>Alphaproteobacteria</taxon>
        <taxon>Sphingomonadales</taxon>
        <taxon>Sphingomonadaceae</taxon>
        <taxon>Novosphingobium</taxon>
    </lineage>
</organism>
<comment type="caution">
    <text evidence="2">The sequence shown here is derived from an EMBL/GenBank/DDBJ whole genome shotgun (WGS) entry which is preliminary data.</text>
</comment>
<proteinExistence type="predicted"/>
<dbReference type="EMBL" id="JALHLF010000019">
    <property type="protein sequence ID" value="MCJ2182519.1"/>
    <property type="molecule type" value="Genomic_DNA"/>
</dbReference>
<keyword evidence="1" id="KW-1133">Transmembrane helix</keyword>
<gene>
    <name evidence="2" type="ORF">MTR62_07415</name>
</gene>
<feature type="transmembrane region" description="Helical" evidence="1">
    <location>
        <begin position="97"/>
        <end position="116"/>
    </location>
</feature>
<accession>A0ABT0BCG6</accession>
<keyword evidence="1" id="KW-0812">Transmembrane</keyword>
<feature type="transmembrane region" description="Helical" evidence="1">
    <location>
        <begin position="66"/>
        <end position="85"/>
    </location>
</feature>
<reference evidence="2" key="1">
    <citation type="submission" date="2022-03" db="EMBL/GenBank/DDBJ databases">
        <title>Identification of a novel bacterium isolated from mangrove sediments.</title>
        <authorList>
            <person name="Pan X."/>
        </authorList>
    </citation>
    <scope>NUCLEOTIDE SEQUENCE</scope>
    <source>
        <strain evidence="2">B1949</strain>
    </source>
</reference>
<sequence length="157" mass="16886">MLVFEVVATGLVATLAGDAWHVFLRRAFGLPVGSWASAGRWVCGFRHGRLIDVGLRNRPPVAHENAIGWAFHYAVGLLYAALYLAGLRVIDPALAPTLANALLFGLVSLAAPMLFMKPALGGGLFGWRAARPWRGFWITVSTHLVFGAGLYAGWCLA</sequence>
<name>A0ABT0BCG6_9SPHN</name>
<protein>
    <submittedName>
        <fullName evidence="2">DUF2938 domain-containing protein</fullName>
    </submittedName>
</protein>
<keyword evidence="3" id="KW-1185">Reference proteome</keyword>
<evidence type="ECO:0000256" key="1">
    <source>
        <dbReference type="SAM" id="Phobius"/>
    </source>
</evidence>
<dbReference type="Pfam" id="PF11158">
    <property type="entry name" value="DUF2938"/>
    <property type="match status" value="1"/>
</dbReference>
<dbReference type="Proteomes" id="UP001162881">
    <property type="component" value="Unassembled WGS sequence"/>
</dbReference>
<dbReference type="InterPro" id="IPR021329">
    <property type="entry name" value="DUF2938"/>
</dbReference>
<evidence type="ECO:0000313" key="3">
    <source>
        <dbReference type="Proteomes" id="UP001162881"/>
    </source>
</evidence>
<evidence type="ECO:0000313" key="2">
    <source>
        <dbReference type="EMBL" id="MCJ2182519.1"/>
    </source>
</evidence>
<feature type="transmembrane region" description="Helical" evidence="1">
    <location>
        <begin position="136"/>
        <end position="156"/>
    </location>
</feature>
<dbReference type="RefSeq" id="WP_244018532.1">
    <property type="nucleotide sequence ID" value="NZ_JALHLF010000019.1"/>
</dbReference>